<dbReference type="GO" id="GO:0005829">
    <property type="term" value="C:cytosol"/>
    <property type="evidence" value="ECO:0007669"/>
    <property type="project" value="TreeGrafter"/>
</dbReference>
<feature type="binding site" evidence="14">
    <location>
        <position position="255"/>
    </location>
    <ligand>
        <name>Mg(2+)</name>
        <dbReference type="ChEBI" id="CHEBI:18420"/>
    </ligand>
</feature>
<dbReference type="EMBL" id="FNKH01000003">
    <property type="protein sequence ID" value="SDR28955.1"/>
    <property type="molecule type" value="Genomic_DNA"/>
</dbReference>
<evidence type="ECO:0000256" key="1">
    <source>
        <dbReference type="ARBA" id="ARBA00000624"/>
    </source>
</evidence>
<dbReference type="EC" id="1.1.1.85" evidence="14"/>
<dbReference type="GO" id="GO:0003862">
    <property type="term" value="F:3-isopropylmalate dehydrogenase activity"/>
    <property type="evidence" value="ECO:0007669"/>
    <property type="project" value="UniProtKB-UniRule"/>
</dbReference>
<feature type="binding site" evidence="14">
    <location>
        <position position="251"/>
    </location>
    <ligand>
        <name>Mg(2+)</name>
        <dbReference type="ChEBI" id="CHEBI:18420"/>
    </ligand>
</feature>
<gene>
    <name evidence="14" type="primary">leuB</name>
    <name evidence="17" type="ORF">SAMN04489742_4656</name>
    <name evidence="18" type="ORF">SAMN04489742_4883</name>
</gene>
<dbReference type="PROSITE" id="PS00470">
    <property type="entry name" value="IDH_IMDH"/>
    <property type="match status" value="1"/>
</dbReference>
<evidence type="ECO:0000256" key="13">
    <source>
        <dbReference type="ARBA" id="ARBA00023304"/>
    </source>
</evidence>
<keyword evidence="6 14" id="KW-0432">Leucine biosynthesis</keyword>
<dbReference type="GO" id="GO:0051287">
    <property type="term" value="F:NAD binding"/>
    <property type="evidence" value="ECO:0007669"/>
    <property type="project" value="InterPro"/>
</dbReference>
<dbReference type="NCBIfam" id="TIGR00169">
    <property type="entry name" value="leuB"/>
    <property type="match status" value="1"/>
</dbReference>
<evidence type="ECO:0000256" key="15">
    <source>
        <dbReference type="RuleBase" id="RU004445"/>
    </source>
</evidence>
<dbReference type="SUPFAM" id="SSF53659">
    <property type="entry name" value="Isocitrate/Isopropylmalate dehydrogenase-like"/>
    <property type="match status" value="1"/>
</dbReference>
<keyword evidence="9 14" id="KW-0460">Magnesium</keyword>
<evidence type="ECO:0000256" key="4">
    <source>
        <dbReference type="ARBA" id="ARBA00008319"/>
    </source>
</evidence>
<evidence type="ECO:0000256" key="6">
    <source>
        <dbReference type="ARBA" id="ARBA00022430"/>
    </source>
</evidence>
<comment type="similarity">
    <text evidence="4 14">Belongs to the isocitrate and isopropylmalate dehydrogenases family. LeuB type 1 subfamily.</text>
</comment>
<comment type="cofactor">
    <cofactor evidence="2">
        <name>Mn(2+)</name>
        <dbReference type="ChEBI" id="CHEBI:29035"/>
    </cofactor>
</comment>
<dbReference type="RefSeq" id="WP_074703468.1">
    <property type="nucleotide sequence ID" value="NZ_CP018865.1"/>
</dbReference>
<evidence type="ECO:0000256" key="11">
    <source>
        <dbReference type="ARBA" id="ARBA00023027"/>
    </source>
</evidence>
<evidence type="ECO:0000256" key="5">
    <source>
        <dbReference type="ARBA" id="ARBA00011738"/>
    </source>
</evidence>
<evidence type="ECO:0000256" key="12">
    <source>
        <dbReference type="ARBA" id="ARBA00023211"/>
    </source>
</evidence>
<dbReference type="HAMAP" id="MF_01033">
    <property type="entry name" value="LeuB_type1"/>
    <property type="match status" value="1"/>
</dbReference>
<name>A0A1H1HTZ3_9MICC</name>
<comment type="subunit">
    <text evidence="5 14 15">Homodimer.</text>
</comment>
<feature type="binding site" evidence="14">
    <location>
        <position position="105"/>
    </location>
    <ligand>
        <name>substrate</name>
    </ligand>
</feature>
<dbReference type="OrthoDB" id="5289857at2"/>
<proteinExistence type="inferred from homology"/>
<dbReference type="Gene3D" id="3.40.718.10">
    <property type="entry name" value="Isopropylmalate Dehydrogenase"/>
    <property type="match status" value="1"/>
</dbReference>
<protein>
    <recommendedName>
        <fullName evidence="14">3-isopropylmalate dehydrogenase</fullName>
        <ecNumber evidence="14">1.1.1.85</ecNumber>
    </recommendedName>
    <alternativeName>
        <fullName evidence="14">3-IPM-DH</fullName>
    </alternativeName>
    <alternativeName>
        <fullName evidence="14">Beta-IPM dehydrogenase</fullName>
        <shortName evidence="14">IMDH</shortName>
    </alternativeName>
</protein>
<dbReference type="FunFam" id="3.40.718.10:FF:000006">
    <property type="entry name" value="3-isopropylmalate dehydrogenase"/>
    <property type="match status" value="1"/>
</dbReference>
<keyword evidence="19" id="KW-1185">Reference proteome</keyword>
<evidence type="ECO:0000313" key="18">
    <source>
        <dbReference type="EMBL" id="SDR31227.1"/>
    </source>
</evidence>
<evidence type="ECO:0000256" key="10">
    <source>
        <dbReference type="ARBA" id="ARBA00023002"/>
    </source>
</evidence>
<dbReference type="SMART" id="SM01329">
    <property type="entry name" value="Iso_dh"/>
    <property type="match status" value="1"/>
</dbReference>
<comment type="subcellular location">
    <subcellularLocation>
        <location evidence="14">Cytoplasm</location>
    </subcellularLocation>
</comment>
<evidence type="ECO:0000256" key="9">
    <source>
        <dbReference type="ARBA" id="ARBA00022842"/>
    </source>
</evidence>
<dbReference type="InterPro" id="IPR024084">
    <property type="entry name" value="IsoPropMal-DH-like_dom"/>
</dbReference>
<keyword evidence="12 14" id="KW-0464">Manganese</keyword>
<evidence type="ECO:0000256" key="14">
    <source>
        <dbReference type="HAMAP-Rule" id="MF_01033"/>
    </source>
</evidence>
<reference evidence="17 19" key="1">
    <citation type="submission" date="2016-10" db="EMBL/GenBank/DDBJ databases">
        <authorList>
            <person name="de Groot N.N."/>
        </authorList>
    </citation>
    <scope>NUCLEOTIDE SEQUENCE [LARGE SCALE GENOMIC DNA]</scope>
    <source>
        <strain evidence="17 19">DSM 20117</strain>
    </source>
</reference>
<evidence type="ECO:0000256" key="8">
    <source>
        <dbReference type="ARBA" id="ARBA00022723"/>
    </source>
</evidence>
<dbReference type="PANTHER" id="PTHR42979:SF1">
    <property type="entry name" value="3-ISOPROPYLMALATE DEHYDROGENASE"/>
    <property type="match status" value="1"/>
</dbReference>
<comment type="catalytic activity">
    <reaction evidence="1 14 15">
        <text>(2R,3S)-3-isopropylmalate + NAD(+) = 4-methyl-2-oxopentanoate + CO2 + NADH</text>
        <dbReference type="Rhea" id="RHEA:32271"/>
        <dbReference type="ChEBI" id="CHEBI:16526"/>
        <dbReference type="ChEBI" id="CHEBI:17865"/>
        <dbReference type="ChEBI" id="CHEBI:35121"/>
        <dbReference type="ChEBI" id="CHEBI:57540"/>
        <dbReference type="ChEBI" id="CHEBI:57945"/>
        <dbReference type="EC" id="1.1.1.85"/>
    </reaction>
</comment>
<feature type="domain" description="Isopropylmalate dehydrogenase-like" evidence="16">
    <location>
        <begin position="12"/>
        <end position="356"/>
    </location>
</feature>
<dbReference type="PANTHER" id="PTHR42979">
    <property type="entry name" value="3-ISOPROPYLMALATE DEHYDROGENASE"/>
    <property type="match status" value="1"/>
</dbReference>
<feature type="site" description="Important for catalysis" evidence="14">
    <location>
        <position position="145"/>
    </location>
</feature>
<organism evidence="17 19">
    <name type="scientific">Crystallibacter crystallopoietes</name>
    <dbReference type="NCBI Taxonomy" id="37928"/>
    <lineage>
        <taxon>Bacteria</taxon>
        <taxon>Bacillati</taxon>
        <taxon>Actinomycetota</taxon>
        <taxon>Actinomycetes</taxon>
        <taxon>Micrococcales</taxon>
        <taxon>Micrococcaceae</taxon>
        <taxon>Crystallibacter</taxon>
    </lineage>
</organism>
<evidence type="ECO:0000259" key="16">
    <source>
        <dbReference type="SMART" id="SM01329"/>
    </source>
</evidence>
<keyword evidence="8 14" id="KW-0479">Metal-binding</keyword>
<feature type="site" description="Important for catalysis" evidence="14">
    <location>
        <position position="195"/>
    </location>
</feature>
<comment type="cofactor">
    <cofactor evidence="14 15">
        <name>Mg(2+)</name>
        <dbReference type="ChEBI" id="CHEBI:18420"/>
    </cofactor>
    <cofactor evidence="14 15">
        <name>Mn(2+)</name>
        <dbReference type="ChEBI" id="CHEBI:29035"/>
    </cofactor>
    <text evidence="14 15">Binds 1 Mg(2+) or Mn(2+) ion per subunit.</text>
</comment>
<feature type="binding site" evidence="14">
    <location>
        <position position="227"/>
    </location>
    <ligand>
        <name>Mg(2+)</name>
        <dbReference type="ChEBI" id="CHEBI:18420"/>
    </ligand>
</feature>
<comment type="pathway">
    <text evidence="3 14 15">Amino-acid biosynthesis; L-leucine biosynthesis; L-leucine from 3-methyl-2-oxobutanoate: step 3/4.</text>
</comment>
<evidence type="ECO:0000256" key="3">
    <source>
        <dbReference type="ARBA" id="ARBA00004762"/>
    </source>
</evidence>
<dbReference type="EMBL" id="FNKH01000003">
    <property type="protein sequence ID" value="SDR31227.1"/>
    <property type="molecule type" value="Genomic_DNA"/>
</dbReference>
<evidence type="ECO:0000313" key="19">
    <source>
        <dbReference type="Proteomes" id="UP000181917"/>
    </source>
</evidence>
<feature type="binding site" evidence="14">
    <location>
        <position position="227"/>
    </location>
    <ligand>
        <name>substrate</name>
    </ligand>
</feature>
<dbReference type="Proteomes" id="UP000181917">
    <property type="component" value="Unassembled WGS sequence"/>
</dbReference>
<dbReference type="UniPathway" id="UPA00048">
    <property type="reaction ID" value="UER00072"/>
</dbReference>
<keyword evidence="14" id="KW-0963">Cytoplasm</keyword>
<keyword evidence="13 14" id="KW-0100">Branched-chain amino acid biosynthesis</keyword>
<evidence type="ECO:0000313" key="17">
    <source>
        <dbReference type="EMBL" id="SDR28955.1"/>
    </source>
</evidence>
<keyword evidence="11 14" id="KW-0520">NAD</keyword>
<dbReference type="GO" id="GO:0009098">
    <property type="term" value="P:L-leucine biosynthetic process"/>
    <property type="evidence" value="ECO:0007669"/>
    <property type="project" value="UniProtKB-UniRule"/>
</dbReference>
<accession>A0A1H1HTZ3</accession>
<dbReference type="AlphaFoldDB" id="A0A1H1HTZ3"/>
<comment type="caution">
    <text evidence="14">Lacks conserved residue(s) required for the propagation of feature annotation.</text>
</comment>
<dbReference type="GO" id="GO:0000287">
    <property type="term" value="F:magnesium ion binding"/>
    <property type="evidence" value="ECO:0007669"/>
    <property type="project" value="InterPro"/>
</dbReference>
<dbReference type="KEGG" id="acry:AC20117_22650"/>
<evidence type="ECO:0000256" key="2">
    <source>
        <dbReference type="ARBA" id="ARBA00001936"/>
    </source>
</evidence>
<dbReference type="STRING" id="37928.SAMN04489742_4656"/>
<dbReference type="InterPro" id="IPR019818">
    <property type="entry name" value="IsoCit/isopropylmalate_DH_CS"/>
</dbReference>
<dbReference type="InterPro" id="IPR004429">
    <property type="entry name" value="Isopropylmalate_DH"/>
</dbReference>
<sequence>MTLTSPAPLHSRIGVLPGDGIGPEVTREAVRVLERVAKHADLQLTFTEGMLGGCAIEQTGTPLPAETWELCKNSDALLVGAVGGEKWDSLPAEKNPGLGGLLRLRRELDLFANLRPGLSYLPELSPLRDVNIDILLVREAVGGLYFSPERGRGVQDGVETAWDTMHYTAEQVRRIGIVACRLASERGGRLASVDKANVLESSKLWREVMREVVADFPHLEVEHLYVDNCAMQLVHRPNDFDVIVTENLFGDVLSDEIAGIVGSLGLLPSGSLRTDKFGLYEPVHGAAPDIAGLGKANPSAAILSAAMLLRHSLDRPEDAAVIEQAVTTVLQRGIRTADLANGDIAPVSTSAFGDAVLAELDDQYHAAAVSATGHILST</sequence>
<feature type="binding site" evidence="14">
    <location>
        <position position="115"/>
    </location>
    <ligand>
        <name>substrate</name>
    </ligand>
</feature>
<evidence type="ECO:0000256" key="7">
    <source>
        <dbReference type="ARBA" id="ARBA00022605"/>
    </source>
</evidence>
<keyword evidence="10 14" id="KW-0560">Oxidoreductase</keyword>
<dbReference type="Pfam" id="PF00180">
    <property type="entry name" value="Iso_dh"/>
    <property type="match status" value="1"/>
</dbReference>
<comment type="function">
    <text evidence="14 15">Catalyzes the oxidation of 3-carboxy-2-hydroxy-4-methylpentanoate (3-isopropylmalate) to 3-carboxy-4-methyl-2-oxopentanoate. The product decarboxylates to 4-methyl-2 oxopentanoate.</text>
</comment>
<feature type="binding site" evidence="14">
    <location>
        <position position="138"/>
    </location>
    <ligand>
        <name>substrate</name>
    </ligand>
</feature>
<keyword evidence="7 14" id="KW-0028">Amino-acid biosynthesis</keyword>